<feature type="transmembrane region" description="Helical" evidence="7">
    <location>
        <begin position="176"/>
        <end position="196"/>
    </location>
</feature>
<evidence type="ECO:0000256" key="7">
    <source>
        <dbReference type="SAM" id="Phobius"/>
    </source>
</evidence>
<keyword evidence="3 7" id="KW-0812">Transmembrane</keyword>
<evidence type="ECO:0000256" key="1">
    <source>
        <dbReference type="ARBA" id="ARBA00004141"/>
    </source>
</evidence>
<dbReference type="PROSITE" id="PS50850">
    <property type="entry name" value="MFS"/>
    <property type="match status" value="1"/>
</dbReference>
<feature type="domain" description="Major facilitator superfamily (MFS) profile" evidence="8">
    <location>
        <begin position="74"/>
        <end position="563"/>
    </location>
</feature>
<dbReference type="InterPro" id="IPR005828">
    <property type="entry name" value="MFS_sugar_transport-like"/>
</dbReference>
<evidence type="ECO:0000313" key="10">
    <source>
        <dbReference type="Proteomes" id="UP000886885"/>
    </source>
</evidence>
<gene>
    <name evidence="9" type="ORF">POTOM_046387</name>
</gene>
<evidence type="ECO:0000256" key="4">
    <source>
        <dbReference type="ARBA" id="ARBA00022989"/>
    </source>
</evidence>
<dbReference type="Pfam" id="PF00083">
    <property type="entry name" value="Sugar_tr"/>
    <property type="match status" value="1"/>
</dbReference>
<dbReference type="NCBIfam" id="TIGR00879">
    <property type="entry name" value="SP"/>
    <property type="match status" value="1"/>
</dbReference>
<dbReference type="PANTHER" id="PTHR23503:SF103">
    <property type="entry name" value="PLASTIDIC GLUCOSE TRANSPORTER 1-RELATED"/>
    <property type="match status" value="1"/>
</dbReference>
<dbReference type="GO" id="GO:0016020">
    <property type="term" value="C:membrane"/>
    <property type="evidence" value="ECO:0007669"/>
    <property type="project" value="UniProtKB-SubCell"/>
</dbReference>
<evidence type="ECO:0000256" key="3">
    <source>
        <dbReference type="ARBA" id="ARBA00022692"/>
    </source>
</evidence>
<dbReference type="GO" id="GO:0015149">
    <property type="term" value="F:hexose transmembrane transporter activity"/>
    <property type="evidence" value="ECO:0007669"/>
    <property type="project" value="TreeGrafter"/>
</dbReference>
<evidence type="ECO:0000256" key="6">
    <source>
        <dbReference type="RuleBase" id="RU003346"/>
    </source>
</evidence>
<dbReference type="OrthoDB" id="6612291at2759"/>
<evidence type="ECO:0000256" key="2">
    <source>
        <dbReference type="ARBA" id="ARBA00022448"/>
    </source>
</evidence>
<keyword evidence="10" id="KW-1185">Reference proteome</keyword>
<feature type="transmembrane region" description="Helical" evidence="7">
    <location>
        <begin position="509"/>
        <end position="528"/>
    </location>
</feature>
<feature type="transmembrane region" description="Helical" evidence="7">
    <location>
        <begin position="534"/>
        <end position="555"/>
    </location>
</feature>
<dbReference type="EMBL" id="JAAWWB010000027">
    <property type="protein sequence ID" value="KAG6749343.1"/>
    <property type="molecule type" value="Genomic_DNA"/>
</dbReference>
<evidence type="ECO:0000256" key="5">
    <source>
        <dbReference type="ARBA" id="ARBA00023136"/>
    </source>
</evidence>
<comment type="similarity">
    <text evidence="6">Belongs to the major facilitator superfamily. Sugar transporter (TC 2.A.1.1) family.</text>
</comment>
<comment type="caution">
    <text evidence="9">The sequence shown here is derived from an EMBL/GenBank/DDBJ whole genome shotgun (WGS) entry which is preliminary data.</text>
</comment>
<organism evidence="9 10">
    <name type="scientific">Populus tomentosa</name>
    <name type="common">Chinese white poplar</name>
    <dbReference type="NCBI Taxonomy" id="118781"/>
    <lineage>
        <taxon>Eukaryota</taxon>
        <taxon>Viridiplantae</taxon>
        <taxon>Streptophyta</taxon>
        <taxon>Embryophyta</taxon>
        <taxon>Tracheophyta</taxon>
        <taxon>Spermatophyta</taxon>
        <taxon>Magnoliopsida</taxon>
        <taxon>eudicotyledons</taxon>
        <taxon>Gunneridae</taxon>
        <taxon>Pentapetalae</taxon>
        <taxon>rosids</taxon>
        <taxon>fabids</taxon>
        <taxon>Malpighiales</taxon>
        <taxon>Salicaceae</taxon>
        <taxon>Saliceae</taxon>
        <taxon>Populus</taxon>
    </lineage>
</organism>
<dbReference type="PROSITE" id="PS00217">
    <property type="entry name" value="SUGAR_TRANSPORT_2"/>
    <property type="match status" value="1"/>
</dbReference>
<dbReference type="CDD" id="cd17315">
    <property type="entry name" value="MFS_GLUT_like"/>
    <property type="match status" value="1"/>
</dbReference>
<sequence>MWVATVLPKPVPPVLSVLTSSRNPKQNSFHFRFSYRPLNLKVSATKQQQQLPEPKADKKNPSSSDLGWLPAFPHVLIASMSNFLFGYHIGFVSLSYHVLQYLCSNYLDDGTRLDETAQETGQLFCSICNQTLVQMKFACPFMSSSLCLIVLLIKRVMNGPIVSVAKELGFEGNSTLEGLVVSIFIAGAFLGSLASGSLVDKLGCRRTFQLDTIPLILGALVSAQAHSLDEILWGRFLVGLGIGVNTVLVPFYISEVAPTKYRGSLGTLCQIGTCLGIIASLFLDIPSETDPHWWRTILYIASAPGFILALGMQFAVESPRWLCKVGRLDDAKTVIRNIWGSSEVETAIQDFQSVIKNNGVNVGSRWLELLKEPHSRVAFIGGALFVLQQFAGINGVLYFSSLTFKDVGITSSSLASIFVGLANFAGALCAVYLMDKEGRQKLLIGSYFGMAVSMFLIACAIGFPVDEELSHNLSILGTLMYIFTFAIGAGPVTGLIIPELSSAKMRGKIMGFSFSVHWVCNFLVGLLFLDLVEIFGVAPVYTGFGSVSLLAAIYAKYFLVETKGRSLEEIEMSLNPNFSVRDK</sequence>
<keyword evidence="5 7" id="KW-0472">Membrane</keyword>
<keyword evidence="4 7" id="KW-1133">Transmembrane helix</keyword>
<dbReference type="InterPro" id="IPR005829">
    <property type="entry name" value="Sugar_transporter_CS"/>
</dbReference>
<dbReference type="PANTHER" id="PTHR23503">
    <property type="entry name" value="SOLUTE CARRIER FAMILY 2"/>
    <property type="match status" value="1"/>
</dbReference>
<feature type="transmembrane region" description="Helical" evidence="7">
    <location>
        <begin position="475"/>
        <end position="497"/>
    </location>
</feature>
<evidence type="ECO:0000259" key="8">
    <source>
        <dbReference type="PROSITE" id="PS50850"/>
    </source>
</evidence>
<evidence type="ECO:0000313" key="9">
    <source>
        <dbReference type="EMBL" id="KAG6749343.1"/>
    </source>
</evidence>
<accession>A0A8X7YJ33</accession>
<dbReference type="InterPro" id="IPR020846">
    <property type="entry name" value="MFS_dom"/>
</dbReference>
<feature type="transmembrane region" description="Helical" evidence="7">
    <location>
        <begin position="297"/>
        <end position="316"/>
    </location>
</feature>
<dbReference type="InterPro" id="IPR003663">
    <property type="entry name" value="Sugar/inositol_transpt"/>
</dbReference>
<dbReference type="Proteomes" id="UP000886885">
    <property type="component" value="Chromosome 14A"/>
</dbReference>
<feature type="transmembrane region" description="Helical" evidence="7">
    <location>
        <begin position="412"/>
        <end position="433"/>
    </location>
</feature>
<proteinExistence type="inferred from homology"/>
<protein>
    <recommendedName>
        <fullName evidence="8">Major facilitator superfamily (MFS) profile domain-containing protein</fullName>
    </recommendedName>
</protein>
<comment type="subcellular location">
    <subcellularLocation>
        <location evidence="1">Membrane</location>
        <topology evidence="1">Multi-pass membrane protein</topology>
    </subcellularLocation>
</comment>
<feature type="transmembrane region" description="Helical" evidence="7">
    <location>
        <begin position="377"/>
        <end position="400"/>
    </location>
</feature>
<name>A0A8X7YJ33_POPTO</name>
<feature type="transmembrane region" description="Helical" evidence="7">
    <location>
        <begin position="265"/>
        <end position="285"/>
    </location>
</feature>
<feature type="transmembrane region" description="Helical" evidence="7">
    <location>
        <begin position="442"/>
        <end position="463"/>
    </location>
</feature>
<feature type="transmembrane region" description="Helical" evidence="7">
    <location>
        <begin position="232"/>
        <end position="253"/>
    </location>
</feature>
<dbReference type="InterPro" id="IPR045263">
    <property type="entry name" value="GLUT"/>
</dbReference>
<dbReference type="AlphaFoldDB" id="A0A8X7YJ33"/>
<reference evidence="9" key="1">
    <citation type="journal article" date="2020" name="bioRxiv">
        <title>Hybrid origin of Populus tomentosa Carr. identified through genome sequencing and phylogenomic analysis.</title>
        <authorList>
            <person name="An X."/>
            <person name="Gao K."/>
            <person name="Chen Z."/>
            <person name="Li J."/>
            <person name="Yang X."/>
            <person name="Yang X."/>
            <person name="Zhou J."/>
            <person name="Guo T."/>
            <person name="Zhao T."/>
            <person name="Huang S."/>
            <person name="Miao D."/>
            <person name="Khan W.U."/>
            <person name="Rao P."/>
            <person name="Ye M."/>
            <person name="Lei B."/>
            <person name="Liao W."/>
            <person name="Wang J."/>
            <person name="Ji L."/>
            <person name="Li Y."/>
            <person name="Guo B."/>
            <person name="Mustafa N.S."/>
            <person name="Li S."/>
            <person name="Yun Q."/>
            <person name="Keller S.R."/>
            <person name="Mao J."/>
            <person name="Zhang R."/>
            <person name="Strauss S.H."/>
        </authorList>
    </citation>
    <scope>NUCLEOTIDE SEQUENCE</scope>
    <source>
        <strain evidence="9">GM15</strain>
        <tissue evidence="9">Leaf</tissue>
    </source>
</reference>
<keyword evidence="2 6" id="KW-0813">Transport</keyword>